<dbReference type="InterPro" id="IPR006600">
    <property type="entry name" value="HTH_CenpB_DNA-bd_dom"/>
</dbReference>
<evidence type="ECO:0000256" key="1">
    <source>
        <dbReference type="ARBA" id="ARBA00004123"/>
    </source>
</evidence>
<dbReference type="STRING" id="43041.A0A182JQR2"/>
<keyword evidence="3" id="KW-0539">Nucleus</keyword>
<accession>A0A182JQR2</accession>
<dbReference type="Gene3D" id="1.10.10.60">
    <property type="entry name" value="Homeodomain-like"/>
    <property type="match status" value="2"/>
</dbReference>
<dbReference type="Pfam" id="PF03221">
    <property type="entry name" value="HTH_Tnp_Tc5"/>
    <property type="match status" value="1"/>
</dbReference>
<dbReference type="SUPFAM" id="SSF46689">
    <property type="entry name" value="Homeodomain-like"/>
    <property type="match status" value="2"/>
</dbReference>
<dbReference type="GO" id="GO:0003677">
    <property type="term" value="F:DNA binding"/>
    <property type="evidence" value="ECO:0007669"/>
    <property type="project" value="UniProtKB-KW"/>
</dbReference>
<dbReference type="InterPro" id="IPR007889">
    <property type="entry name" value="HTH_Psq"/>
</dbReference>
<proteinExistence type="predicted"/>
<name>A0A182JQR2_9DIPT</name>
<dbReference type="GO" id="GO:0005634">
    <property type="term" value="C:nucleus"/>
    <property type="evidence" value="ECO:0007669"/>
    <property type="project" value="UniProtKB-SubCell"/>
</dbReference>
<dbReference type="SMART" id="SM00674">
    <property type="entry name" value="CENPB"/>
    <property type="match status" value="1"/>
</dbReference>
<dbReference type="Proteomes" id="UP000075881">
    <property type="component" value="Unassembled WGS sequence"/>
</dbReference>
<evidence type="ECO:0000259" key="4">
    <source>
        <dbReference type="PROSITE" id="PS51253"/>
    </source>
</evidence>
<reference evidence="5" key="2">
    <citation type="submission" date="2020-05" db="UniProtKB">
        <authorList>
            <consortium name="EnsemblMetazoa"/>
        </authorList>
    </citation>
    <scope>IDENTIFICATION</scope>
    <source>
        <strain evidence="5">ACHKN1017</strain>
    </source>
</reference>
<dbReference type="InterPro" id="IPR009057">
    <property type="entry name" value="Homeodomain-like_sf"/>
</dbReference>
<dbReference type="EnsemblMetazoa" id="ACHR000845-RA">
    <property type="protein sequence ID" value="ACHR000845-PA"/>
    <property type="gene ID" value="ACHR000845"/>
</dbReference>
<evidence type="ECO:0000313" key="6">
    <source>
        <dbReference type="Proteomes" id="UP000075881"/>
    </source>
</evidence>
<evidence type="ECO:0000256" key="3">
    <source>
        <dbReference type="ARBA" id="ARBA00023242"/>
    </source>
</evidence>
<evidence type="ECO:0000313" key="5">
    <source>
        <dbReference type="EnsemblMetazoa" id="ACHR000845-PA"/>
    </source>
</evidence>
<sequence>MSLKKQKCFSQGDKLKIIAAHEAGKPRNEVMREFGLPPSSFYRIIRQKDSIIQQCLQGNGSLRRNRGAGFPDVERCVLEWIHQRFDQRLSVEGSIIKAQAKIFSAKLGIVDFCASNGWLNGFKKRHGLSFNRSQHEELNRMLPSVEGMGVDWAGCFTSLLNECDTNDIYSVVETGLFYNCLPEQIYNYRGMECHNAENGKDRVTVLLCGNVTGTDKLPILVVGKLSPNQCVKEFQALRNAMYESNWNAWITRDIFQTWLKKVDQTMRETERQIVLLVNHSPAHVFLPNLTNIKVICYSAKQGEVQVPHRELIHMFKRNFRTELISLFVGCRKNEIDPIISIPYTVQIAAQAWDTINSSTILNCFMQPHHWADGLCDSAQQYDEQVDVKWPHEADRHIVTQNKLKPNFADYVRVDDNVAVTGMLTDDKIVEMVMNLDQIEGVNPKDGPTERLNAVRKGGKLKNTSAVIQASRQQSPDTVAEFITDKTASNEPVVEQQKRSVIRKEDALEAIKKLHEFFDRNNETDVTTFDMLYELEKCVQSVKK</sequence>
<dbReference type="PROSITE" id="PS51253">
    <property type="entry name" value="HTH_CENPB"/>
    <property type="match status" value="1"/>
</dbReference>
<dbReference type="AlphaFoldDB" id="A0A182JQR2"/>
<protein>
    <recommendedName>
        <fullName evidence="4">HTH CENPB-type domain-containing protein</fullName>
    </recommendedName>
</protein>
<dbReference type="PANTHER" id="PTHR19303:SF73">
    <property type="entry name" value="PROTEIN PDC2"/>
    <property type="match status" value="1"/>
</dbReference>
<dbReference type="VEuPathDB" id="VectorBase:ACHR000845"/>
<evidence type="ECO:0000256" key="2">
    <source>
        <dbReference type="ARBA" id="ARBA00023125"/>
    </source>
</evidence>
<comment type="subcellular location">
    <subcellularLocation>
        <location evidence="1">Nucleus</location>
    </subcellularLocation>
</comment>
<reference evidence="6" key="1">
    <citation type="submission" date="2013-03" db="EMBL/GenBank/DDBJ databases">
        <title>The Genome Sequence of Anopheles christyi ACHKN1017.</title>
        <authorList>
            <consortium name="The Broad Institute Genomics Platform"/>
            <person name="Neafsey D.E."/>
            <person name="Besansky N."/>
            <person name="Walker B."/>
            <person name="Young S.K."/>
            <person name="Zeng Q."/>
            <person name="Gargeya S."/>
            <person name="Fitzgerald M."/>
            <person name="Haas B."/>
            <person name="Abouelleil A."/>
            <person name="Allen A.W."/>
            <person name="Alvarado L."/>
            <person name="Arachchi H.M."/>
            <person name="Berlin A.M."/>
            <person name="Chapman S.B."/>
            <person name="Gainer-Dewar J."/>
            <person name="Goldberg J."/>
            <person name="Griggs A."/>
            <person name="Gujja S."/>
            <person name="Hansen M."/>
            <person name="Howarth C."/>
            <person name="Imamovic A."/>
            <person name="Ireland A."/>
            <person name="Larimer J."/>
            <person name="McCowan C."/>
            <person name="Murphy C."/>
            <person name="Pearson M."/>
            <person name="Poon T.W."/>
            <person name="Priest M."/>
            <person name="Roberts A."/>
            <person name="Saif S."/>
            <person name="Shea T."/>
            <person name="Sisk P."/>
            <person name="Sykes S."/>
            <person name="Wortman J."/>
            <person name="Nusbaum C."/>
            <person name="Birren B."/>
        </authorList>
    </citation>
    <scope>NUCLEOTIDE SEQUENCE [LARGE SCALE GENOMIC DNA]</scope>
    <source>
        <strain evidence="6">ACHKN1017</strain>
    </source>
</reference>
<keyword evidence="6" id="KW-1185">Reference proteome</keyword>
<dbReference type="InterPro" id="IPR004875">
    <property type="entry name" value="DDE_SF_endonuclease_dom"/>
</dbReference>
<keyword evidence="2" id="KW-0238">DNA-binding</keyword>
<dbReference type="InterPro" id="IPR050863">
    <property type="entry name" value="CenT-Element_Derived"/>
</dbReference>
<organism evidence="5 6">
    <name type="scientific">Anopheles christyi</name>
    <dbReference type="NCBI Taxonomy" id="43041"/>
    <lineage>
        <taxon>Eukaryota</taxon>
        <taxon>Metazoa</taxon>
        <taxon>Ecdysozoa</taxon>
        <taxon>Arthropoda</taxon>
        <taxon>Hexapoda</taxon>
        <taxon>Insecta</taxon>
        <taxon>Pterygota</taxon>
        <taxon>Neoptera</taxon>
        <taxon>Endopterygota</taxon>
        <taxon>Diptera</taxon>
        <taxon>Nematocera</taxon>
        <taxon>Culicoidea</taxon>
        <taxon>Culicidae</taxon>
        <taxon>Anophelinae</taxon>
        <taxon>Anopheles</taxon>
    </lineage>
</organism>
<dbReference type="PANTHER" id="PTHR19303">
    <property type="entry name" value="TRANSPOSON"/>
    <property type="match status" value="1"/>
</dbReference>
<dbReference type="Pfam" id="PF03184">
    <property type="entry name" value="DDE_1"/>
    <property type="match status" value="1"/>
</dbReference>
<dbReference type="Pfam" id="PF04218">
    <property type="entry name" value="CENP-B_N"/>
    <property type="match status" value="1"/>
</dbReference>
<feature type="domain" description="HTH CENPB-type" evidence="4">
    <location>
        <begin position="61"/>
        <end position="132"/>
    </location>
</feature>